<name>A0ABQ0AGC2_9RHOB</name>
<dbReference type="EMBL" id="BAABWU010000001">
    <property type="protein sequence ID" value="GAA6194868.1"/>
    <property type="molecule type" value="Genomic_DNA"/>
</dbReference>
<proteinExistence type="predicted"/>
<dbReference type="RefSeq" id="WP_295449268.1">
    <property type="nucleotide sequence ID" value="NZ_BAABWU010000001.1"/>
</dbReference>
<reference evidence="1 2" key="1">
    <citation type="submission" date="2024-04" db="EMBL/GenBank/DDBJ databases">
        <title>Draft genome sequence of Pseudophaeobacter arcticus NBRC 116598.</title>
        <authorList>
            <person name="Miyakawa T."/>
            <person name="Kusuya Y."/>
            <person name="Miura T."/>
        </authorList>
    </citation>
    <scope>NUCLEOTIDE SEQUENCE [LARGE SCALE GENOMIC DNA]</scope>
    <source>
        <strain evidence="1 2">SU-CL00105</strain>
    </source>
</reference>
<organism evidence="1 2">
    <name type="scientific">Pseudophaeobacter arcticus</name>
    <dbReference type="NCBI Taxonomy" id="385492"/>
    <lineage>
        <taxon>Bacteria</taxon>
        <taxon>Pseudomonadati</taxon>
        <taxon>Pseudomonadota</taxon>
        <taxon>Alphaproteobacteria</taxon>
        <taxon>Rhodobacterales</taxon>
        <taxon>Paracoccaceae</taxon>
        <taxon>Pseudophaeobacter</taxon>
    </lineage>
</organism>
<evidence type="ECO:0008006" key="3">
    <source>
        <dbReference type="Google" id="ProtNLM"/>
    </source>
</evidence>
<sequence length="200" mass="22016">MGITHLLEDFGPATFVQQTDFPELSEELIEEERAVSYEKGYSAGWDDAVTAKDKETAHISATLTSSLEDLNFTYKEAQAQLIESLDPMFKVLTSAVLPDTMAATFGHHIVDQMTDMAKMHTDQPMSIFVSPGEGTAVRSLLPDSFATPVQVQEDENLAPGQAYLRAGTSEREINSSGLVESIQDSIEAFTYHVREDSQYG</sequence>
<evidence type="ECO:0000313" key="2">
    <source>
        <dbReference type="Proteomes" id="UP001441944"/>
    </source>
</evidence>
<gene>
    <name evidence="1" type="ORF">NBRC116598_03120</name>
</gene>
<evidence type="ECO:0000313" key="1">
    <source>
        <dbReference type="EMBL" id="GAA6194868.1"/>
    </source>
</evidence>
<dbReference type="Proteomes" id="UP001441944">
    <property type="component" value="Unassembled WGS sequence"/>
</dbReference>
<comment type="caution">
    <text evidence="1">The sequence shown here is derived from an EMBL/GenBank/DDBJ whole genome shotgun (WGS) entry which is preliminary data.</text>
</comment>
<accession>A0ABQ0AGC2</accession>
<protein>
    <recommendedName>
        <fullName evidence="3">Flagellar assembly protein FliH</fullName>
    </recommendedName>
</protein>
<keyword evidence="2" id="KW-1185">Reference proteome</keyword>